<gene>
    <name evidence="2" type="ORF">E3P99_02366</name>
</gene>
<evidence type="ECO:0000313" key="2">
    <source>
        <dbReference type="EMBL" id="TIA88848.1"/>
    </source>
</evidence>
<comment type="caution">
    <text evidence="2">The sequence shown here is derived from an EMBL/GenBank/DDBJ whole genome shotgun (WGS) entry which is preliminary data.</text>
</comment>
<dbReference type="InterPro" id="IPR000387">
    <property type="entry name" value="Tyr_Pase_dom"/>
</dbReference>
<dbReference type="Gene3D" id="3.90.190.10">
    <property type="entry name" value="Protein tyrosine phosphatase superfamily"/>
    <property type="match status" value="1"/>
</dbReference>
<proteinExistence type="predicted"/>
<reference evidence="2 3" key="1">
    <citation type="submission" date="2019-03" db="EMBL/GenBank/DDBJ databases">
        <title>Sequencing 23 genomes of Wallemia ichthyophaga.</title>
        <authorList>
            <person name="Gostincar C."/>
        </authorList>
    </citation>
    <scope>NUCLEOTIDE SEQUENCE [LARGE SCALE GENOMIC DNA]</scope>
    <source>
        <strain evidence="2 3">EXF-5753</strain>
    </source>
</reference>
<feature type="domain" description="Tyrosine specific protein phosphatases" evidence="1">
    <location>
        <begin position="282"/>
        <end position="350"/>
    </location>
</feature>
<organism evidence="2 3">
    <name type="scientific">Wallemia hederae</name>
    <dbReference type="NCBI Taxonomy" id="1540922"/>
    <lineage>
        <taxon>Eukaryota</taxon>
        <taxon>Fungi</taxon>
        <taxon>Dikarya</taxon>
        <taxon>Basidiomycota</taxon>
        <taxon>Wallemiomycotina</taxon>
        <taxon>Wallemiomycetes</taxon>
        <taxon>Wallemiales</taxon>
        <taxon>Wallemiaceae</taxon>
        <taxon>Wallemia</taxon>
    </lineage>
</organism>
<dbReference type="EMBL" id="SPNW01000033">
    <property type="protein sequence ID" value="TIA88848.1"/>
    <property type="molecule type" value="Genomic_DNA"/>
</dbReference>
<dbReference type="Proteomes" id="UP000310189">
    <property type="component" value="Unassembled WGS sequence"/>
</dbReference>
<evidence type="ECO:0000313" key="3">
    <source>
        <dbReference type="Proteomes" id="UP000310189"/>
    </source>
</evidence>
<dbReference type="OrthoDB" id="266663at2759"/>
<dbReference type="AlphaFoldDB" id="A0A4T0FKT9"/>
<evidence type="ECO:0000259" key="1">
    <source>
        <dbReference type="PROSITE" id="PS50056"/>
    </source>
</evidence>
<accession>A0A4T0FKT9</accession>
<keyword evidence="3" id="KW-1185">Reference proteome</keyword>
<dbReference type="PROSITE" id="PS50056">
    <property type="entry name" value="TYR_PHOSPHATASE_2"/>
    <property type="match status" value="1"/>
</dbReference>
<name>A0A4T0FKT9_9BASI</name>
<sequence length="388" mass="44108">MNADFLKEASLHEESVYKRSKGDPNIYKPLSVDYTGYYHLLLSDSEAFDNELRAQNQLYIVNKDSCSKDASDIGSAFNSATRTQHTKTSISHPLKYVKWRRLRVHHSLTYPPHSISIIVPLDCLDYMSSKVDVSSNNQIVLNNSVNLNYLADLCHKFHHDHCTISDEDYAYYQNLYAFNQSVDGDSHHHRLGNLLMSSAPGKKVRLRPDDDTQSRCPVDRDISLDFLRIKETGCQLLACCLDDQELKLLGTSWQEYSQSASDVGLSILRFPMPEGLHPPNLSDFYDRIGIILHQYTFKGVDVLAHCRGGVGRASLIACAWILRMGLVPDTLTPSSQLGVDEYTHVLHLLRSVISIVRRRRSIKAIETYEQVAFLYDFIILLRQKAQVA</sequence>
<protein>
    <recommendedName>
        <fullName evidence="1">Tyrosine specific protein phosphatases domain-containing protein</fullName>
    </recommendedName>
</protein>
<dbReference type="SUPFAM" id="SSF52799">
    <property type="entry name" value="(Phosphotyrosine protein) phosphatases II"/>
    <property type="match status" value="1"/>
</dbReference>
<dbReference type="InterPro" id="IPR029021">
    <property type="entry name" value="Prot-tyrosine_phosphatase-like"/>
</dbReference>